<dbReference type="AlphaFoldDB" id="A0A366II13"/>
<feature type="transmembrane region" description="Helical" evidence="9">
    <location>
        <begin position="231"/>
        <end position="252"/>
    </location>
</feature>
<dbReference type="Pfam" id="PF01032">
    <property type="entry name" value="FecCD"/>
    <property type="match status" value="1"/>
</dbReference>
<dbReference type="GO" id="GO:0005886">
    <property type="term" value="C:plasma membrane"/>
    <property type="evidence" value="ECO:0007669"/>
    <property type="project" value="UniProtKB-SubCell"/>
</dbReference>
<feature type="transmembrane region" description="Helical" evidence="9">
    <location>
        <begin position="346"/>
        <end position="366"/>
    </location>
</feature>
<evidence type="ECO:0000256" key="8">
    <source>
        <dbReference type="SAM" id="MobiDB-lite"/>
    </source>
</evidence>
<dbReference type="InterPro" id="IPR000522">
    <property type="entry name" value="ABC_transptr_permease_BtuC"/>
</dbReference>
<evidence type="ECO:0000313" key="10">
    <source>
        <dbReference type="EMBL" id="RBP71451.1"/>
    </source>
</evidence>
<name>A0A366II13_9MICO</name>
<dbReference type="FunFam" id="1.10.3470.10:FF:000001">
    <property type="entry name" value="Vitamin B12 ABC transporter permease BtuC"/>
    <property type="match status" value="1"/>
</dbReference>
<dbReference type="SUPFAM" id="SSF81345">
    <property type="entry name" value="ABC transporter involved in vitamin B12 uptake, BtuC"/>
    <property type="match status" value="1"/>
</dbReference>
<feature type="transmembrane region" description="Helical" evidence="9">
    <location>
        <begin position="277"/>
        <end position="304"/>
    </location>
</feature>
<dbReference type="PANTHER" id="PTHR30472">
    <property type="entry name" value="FERRIC ENTEROBACTIN TRANSPORT SYSTEM PERMEASE PROTEIN"/>
    <property type="match status" value="1"/>
</dbReference>
<dbReference type="InterPro" id="IPR037294">
    <property type="entry name" value="ABC_BtuC-like"/>
</dbReference>
<dbReference type="GO" id="GO:0022857">
    <property type="term" value="F:transmembrane transporter activity"/>
    <property type="evidence" value="ECO:0007669"/>
    <property type="project" value="InterPro"/>
</dbReference>
<keyword evidence="3" id="KW-0813">Transport</keyword>
<comment type="subcellular location">
    <subcellularLocation>
        <location evidence="1">Cell membrane</location>
        <topology evidence="1">Multi-pass membrane protein</topology>
    </subcellularLocation>
</comment>
<dbReference type="Gene3D" id="1.10.3470.10">
    <property type="entry name" value="ABC transporter involved in vitamin B12 uptake, BtuC"/>
    <property type="match status" value="1"/>
</dbReference>
<proteinExistence type="inferred from homology"/>
<evidence type="ECO:0000256" key="7">
    <source>
        <dbReference type="ARBA" id="ARBA00023136"/>
    </source>
</evidence>
<evidence type="ECO:0000256" key="2">
    <source>
        <dbReference type="ARBA" id="ARBA00007935"/>
    </source>
</evidence>
<organism evidence="10 11">
    <name type="scientific">Brevibacterium celere</name>
    <dbReference type="NCBI Taxonomy" id="225845"/>
    <lineage>
        <taxon>Bacteria</taxon>
        <taxon>Bacillati</taxon>
        <taxon>Actinomycetota</taxon>
        <taxon>Actinomycetes</taxon>
        <taxon>Micrococcales</taxon>
        <taxon>Brevibacteriaceae</taxon>
        <taxon>Brevibacterium</taxon>
    </lineage>
</organism>
<gene>
    <name evidence="10" type="ORF">DFO65_10550</name>
</gene>
<protein>
    <submittedName>
        <fullName evidence="10">Iron complex transport system permease protein</fullName>
    </submittedName>
</protein>
<evidence type="ECO:0000256" key="9">
    <source>
        <dbReference type="SAM" id="Phobius"/>
    </source>
</evidence>
<feature type="transmembrane region" description="Helical" evidence="9">
    <location>
        <begin position="102"/>
        <end position="119"/>
    </location>
</feature>
<feature type="transmembrane region" description="Helical" evidence="9">
    <location>
        <begin position="37"/>
        <end position="62"/>
    </location>
</feature>
<keyword evidence="6 9" id="KW-1133">Transmembrane helix</keyword>
<feature type="region of interest" description="Disordered" evidence="8">
    <location>
        <begin position="1"/>
        <end position="32"/>
    </location>
</feature>
<reference evidence="10 11" key="1">
    <citation type="submission" date="2018-06" db="EMBL/GenBank/DDBJ databases">
        <title>Freshwater and sediment microbial communities from various areas in North America, analyzing microbe dynamics in response to fracking.</title>
        <authorList>
            <person name="Lamendella R."/>
        </authorList>
    </citation>
    <scope>NUCLEOTIDE SEQUENCE [LARGE SCALE GENOMIC DNA]</scope>
    <source>
        <strain evidence="10 11">3b_TX</strain>
    </source>
</reference>
<evidence type="ECO:0000256" key="5">
    <source>
        <dbReference type="ARBA" id="ARBA00022692"/>
    </source>
</evidence>
<evidence type="ECO:0000256" key="3">
    <source>
        <dbReference type="ARBA" id="ARBA00022448"/>
    </source>
</evidence>
<comment type="caution">
    <text evidence="10">The sequence shown here is derived from an EMBL/GenBank/DDBJ whole genome shotgun (WGS) entry which is preliminary data.</text>
</comment>
<comment type="similarity">
    <text evidence="2">Belongs to the binding-protein-dependent transport system permease family. FecCD subfamily.</text>
</comment>
<feature type="compositionally biased region" description="Polar residues" evidence="8">
    <location>
        <begin position="12"/>
        <end position="31"/>
    </location>
</feature>
<evidence type="ECO:0000313" key="11">
    <source>
        <dbReference type="Proteomes" id="UP000253509"/>
    </source>
</evidence>
<dbReference type="GO" id="GO:0033214">
    <property type="term" value="P:siderophore-iron import into cell"/>
    <property type="evidence" value="ECO:0007669"/>
    <property type="project" value="TreeGrafter"/>
</dbReference>
<feature type="transmembrane region" description="Helical" evidence="9">
    <location>
        <begin position="158"/>
        <end position="179"/>
    </location>
</feature>
<dbReference type="Proteomes" id="UP000253509">
    <property type="component" value="Unassembled WGS sequence"/>
</dbReference>
<accession>A0A366II13</accession>
<keyword evidence="4" id="KW-1003">Cell membrane</keyword>
<evidence type="ECO:0000256" key="1">
    <source>
        <dbReference type="ARBA" id="ARBA00004651"/>
    </source>
</evidence>
<dbReference type="EMBL" id="QNSB01000005">
    <property type="protein sequence ID" value="RBP71451.1"/>
    <property type="molecule type" value="Genomic_DNA"/>
</dbReference>
<keyword evidence="11" id="KW-1185">Reference proteome</keyword>
<keyword evidence="7 9" id="KW-0472">Membrane</keyword>
<feature type="transmembrane region" description="Helical" evidence="9">
    <location>
        <begin position="185"/>
        <end position="210"/>
    </location>
</feature>
<evidence type="ECO:0000256" key="6">
    <source>
        <dbReference type="ARBA" id="ARBA00022989"/>
    </source>
</evidence>
<dbReference type="PANTHER" id="PTHR30472:SF67">
    <property type="entry name" value="PERMEASE OF ABC TRANSPORTER-RELATED"/>
    <property type="match status" value="1"/>
</dbReference>
<dbReference type="CDD" id="cd06550">
    <property type="entry name" value="TM_ABC_iron-siderophores_like"/>
    <property type="match status" value="1"/>
</dbReference>
<feature type="transmembrane region" description="Helical" evidence="9">
    <location>
        <begin position="131"/>
        <end position="151"/>
    </location>
</feature>
<feature type="transmembrane region" description="Helical" evidence="9">
    <location>
        <begin position="316"/>
        <end position="334"/>
    </location>
</feature>
<evidence type="ECO:0000256" key="4">
    <source>
        <dbReference type="ARBA" id="ARBA00022475"/>
    </source>
</evidence>
<keyword evidence="5 9" id="KW-0812">Transmembrane</keyword>
<sequence length="372" mass="37648">MAASVRAEPGLDTSTPGHDTSMSGPEPSTSRRGLPGAVLGLTLTGAGAVLFLISVGVAVTLGPAEVSLVNVRDVVTNHLGLTAIPVRVSEDAIVWQERLPRALVAAACGAGLGVCGAILQSLLRNPLADPFILGVSSGASTGAVLIGVLGLGGSAIGLSGGAFVGALLAFGLVLLLARYSSGGTGSIVLAGVASTQLFSALTSLVIFGFADSDETRGVMFWLLGSLEGMRWDDVSLTVVVALVGVVIALFHMRSLDAFAFGEDVAASLGISVTRTRIVLLTLTALVTAALVSVAGAIGFVGLVLPHAARLLFGQRHSRIIPAAAILGALFMVWVDAGSRVAFAPTPLPVGVGTALVGVPVFVLLLVRRRNRP</sequence>
<dbReference type="RefSeq" id="WP_245940556.1">
    <property type="nucleotide sequence ID" value="NZ_QNSB01000005.1"/>
</dbReference>